<sequence length="223" mass="24208">MSNVIPFEAPASSLQTGSKTYLTPSLRAALETPAVGVVTDEGYVMRPGVWKPPAVVTADMQRDAAQAMGALKLRGGPVSPQKAQEWVAHLALRCNGSQLPPETKLAGAVSDILRSGYPAAIFEDDEAFDRVSRKFRFWPGWAELSEALDAERSRLRDEWSRLSAIAKGGQQTPRPAQQDDEPTGPRAMSEATQKLMDEYWAKNGGRPAPRGMAAATDARRMEG</sequence>
<evidence type="ECO:0000256" key="1">
    <source>
        <dbReference type="SAM" id="MobiDB-lite"/>
    </source>
</evidence>
<reference evidence="2 3" key="1">
    <citation type="journal article" date="2011" name="PLoS Genet.">
        <title>Azospirillum genomes reveal transition of bacteria from aquatic to terrestrial environments.</title>
        <authorList>
            <person name="Wisniewski-Dye F."/>
            <person name="Borziak K."/>
            <person name="Khalsa-Moyers G."/>
            <person name="Alexandre G."/>
            <person name="Sukharnikov L.O."/>
            <person name="Wuichet K."/>
            <person name="Hurst G.B."/>
            <person name="McDonald W.H."/>
            <person name="Robertson J.S."/>
            <person name="Barbe V."/>
            <person name="Calteau A."/>
            <person name="Rouy Z."/>
            <person name="Mangenot S."/>
            <person name="Prigent-Combaret C."/>
            <person name="Normand P."/>
            <person name="Boyer M."/>
            <person name="Siguier P."/>
            <person name="Dessaux Y."/>
            <person name="Elmerich C."/>
            <person name="Condemine G."/>
            <person name="Krishnen G."/>
            <person name="Kennedy I."/>
            <person name="Paterson A.H."/>
            <person name="Gonzalez V."/>
            <person name="Mavingui P."/>
            <person name="Zhulin I.B."/>
        </authorList>
    </citation>
    <scope>NUCLEOTIDE SEQUENCE [LARGE SCALE GENOMIC DNA]</scope>
    <source>
        <strain evidence="2 3">Sp245</strain>
    </source>
</reference>
<keyword evidence="3" id="KW-1185">Reference proteome</keyword>
<feature type="region of interest" description="Disordered" evidence="1">
    <location>
        <begin position="164"/>
        <end position="223"/>
    </location>
</feature>
<feature type="compositionally biased region" description="Low complexity" evidence="1">
    <location>
        <begin position="204"/>
        <end position="215"/>
    </location>
</feature>
<dbReference type="AlphaFoldDB" id="A0A9P1JT73"/>
<dbReference type="Proteomes" id="UP000007319">
    <property type="component" value="Chromosome"/>
</dbReference>
<evidence type="ECO:0000313" key="2">
    <source>
        <dbReference type="EMBL" id="CCC99375.1"/>
    </source>
</evidence>
<name>A0A9P1JT73_9PROT</name>
<dbReference type="RefSeq" id="WP_014241548.1">
    <property type="nucleotide sequence ID" value="NC_016617.1"/>
</dbReference>
<organism evidence="2 3">
    <name type="scientific">Azospirillum baldaniorum</name>
    <dbReference type="NCBI Taxonomy" id="1064539"/>
    <lineage>
        <taxon>Bacteria</taxon>
        <taxon>Pseudomonadati</taxon>
        <taxon>Pseudomonadota</taxon>
        <taxon>Alphaproteobacteria</taxon>
        <taxon>Rhodospirillales</taxon>
        <taxon>Azospirillaceae</taxon>
        <taxon>Azospirillum</taxon>
    </lineage>
</organism>
<evidence type="ECO:0000313" key="3">
    <source>
        <dbReference type="Proteomes" id="UP000007319"/>
    </source>
</evidence>
<proteinExistence type="predicted"/>
<gene>
    <name evidence="2" type="ORF">AZOBR_200080</name>
</gene>
<protein>
    <submittedName>
        <fullName evidence="2">Uncharacterized protein</fullName>
    </submittedName>
</protein>
<dbReference type="EMBL" id="HE577327">
    <property type="protein sequence ID" value="CCC99375.1"/>
    <property type="molecule type" value="Genomic_DNA"/>
</dbReference>
<accession>A0A9P1JT73</accession>
<dbReference type="KEGG" id="abs:AZOBR_200080"/>